<dbReference type="Gene3D" id="1.20.5.1350">
    <property type="match status" value="1"/>
</dbReference>
<dbReference type="GO" id="GO:0005840">
    <property type="term" value="C:ribosome"/>
    <property type="evidence" value="ECO:0007669"/>
    <property type="project" value="UniProtKB-KW"/>
</dbReference>
<evidence type="ECO:0000313" key="9">
    <source>
        <dbReference type="Proteomes" id="UP000824225"/>
    </source>
</evidence>
<evidence type="ECO:0000256" key="7">
    <source>
        <dbReference type="SAM" id="MobiDB-lite"/>
    </source>
</evidence>
<dbReference type="InterPro" id="IPR050078">
    <property type="entry name" value="Ribosomal_L11_MeTrfase_PrmA"/>
</dbReference>
<accession>A0A9D2KMK6</accession>
<dbReference type="Proteomes" id="UP000824225">
    <property type="component" value="Unassembled WGS sequence"/>
</dbReference>
<gene>
    <name evidence="6" type="primary">prmA</name>
    <name evidence="8" type="ORF">H9962_07430</name>
</gene>
<comment type="catalytic activity">
    <reaction evidence="6">
        <text>L-lysyl-[protein] + 3 S-adenosyl-L-methionine = N(6),N(6),N(6)-trimethyl-L-lysyl-[protein] + 3 S-adenosyl-L-homocysteine + 3 H(+)</text>
        <dbReference type="Rhea" id="RHEA:54192"/>
        <dbReference type="Rhea" id="RHEA-COMP:9752"/>
        <dbReference type="Rhea" id="RHEA-COMP:13826"/>
        <dbReference type="ChEBI" id="CHEBI:15378"/>
        <dbReference type="ChEBI" id="CHEBI:29969"/>
        <dbReference type="ChEBI" id="CHEBI:57856"/>
        <dbReference type="ChEBI" id="CHEBI:59789"/>
        <dbReference type="ChEBI" id="CHEBI:61961"/>
    </reaction>
</comment>
<feature type="binding site" evidence="6">
    <location>
        <position position="176"/>
    </location>
    <ligand>
        <name>S-adenosyl-L-methionine</name>
        <dbReference type="ChEBI" id="CHEBI:59789"/>
    </ligand>
</feature>
<organism evidence="8 9">
    <name type="scientific">Candidatus Mailhella merdigallinarum</name>
    <dbReference type="NCBI Taxonomy" id="2838658"/>
    <lineage>
        <taxon>Bacteria</taxon>
        <taxon>Pseudomonadati</taxon>
        <taxon>Thermodesulfobacteriota</taxon>
        <taxon>Desulfovibrionia</taxon>
        <taxon>Desulfovibrionales</taxon>
        <taxon>Desulfovibrionaceae</taxon>
        <taxon>Mailhella</taxon>
    </lineage>
</organism>
<proteinExistence type="inferred from homology"/>
<keyword evidence="8" id="KW-0689">Ribosomal protein</keyword>
<dbReference type="PANTHER" id="PTHR43648">
    <property type="entry name" value="ELECTRON TRANSFER FLAVOPROTEIN BETA SUBUNIT LYSINE METHYLTRANSFERASE"/>
    <property type="match status" value="1"/>
</dbReference>
<name>A0A9D2KMK6_9BACT</name>
<evidence type="ECO:0000256" key="2">
    <source>
        <dbReference type="ARBA" id="ARBA00022490"/>
    </source>
</evidence>
<feature type="region of interest" description="Disordered" evidence="7">
    <location>
        <begin position="267"/>
        <end position="287"/>
    </location>
</feature>
<evidence type="ECO:0000256" key="5">
    <source>
        <dbReference type="ARBA" id="ARBA00022691"/>
    </source>
</evidence>
<keyword evidence="2 6" id="KW-0963">Cytoplasm</keyword>
<evidence type="ECO:0000256" key="3">
    <source>
        <dbReference type="ARBA" id="ARBA00022603"/>
    </source>
</evidence>
<feature type="binding site" evidence="6">
    <location>
        <position position="219"/>
    </location>
    <ligand>
        <name>S-adenosyl-L-methionine</name>
        <dbReference type="ChEBI" id="CHEBI:59789"/>
    </ligand>
</feature>
<reference evidence="8" key="2">
    <citation type="submission" date="2021-04" db="EMBL/GenBank/DDBJ databases">
        <authorList>
            <person name="Gilroy R."/>
        </authorList>
    </citation>
    <scope>NUCLEOTIDE SEQUENCE</scope>
    <source>
        <strain evidence="8">CHK186-16707</strain>
    </source>
</reference>
<dbReference type="SUPFAM" id="SSF53335">
    <property type="entry name" value="S-adenosyl-L-methionine-dependent methyltransferases"/>
    <property type="match status" value="1"/>
</dbReference>
<keyword evidence="4 6" id="KW-0808">Transferase</keyword>
<evidence type="ECO:0000256" key="1">
    <source>
        <dbReference type="ARBA" id="ARBA00009741"/>
    </source>
</evidence>
<dbReference type="HAMAP" id="MF_00735">
    <property type="entry name" value="Methyltr_PrmA"/>
    <property type="match status" value="1"/>
</dbReference>
<keyword evidence="5 6" id="KW-0949">S-adenosyl-L-methionine</keyword>
<dbReference type="EMBL" id="DXAN01000023">
    <property type="protein sequence ID" value="HJA09002.1"/>
    <property type="molecule type" value="Genomic_DNA"/>
</dbReference>
<dbReference type="InterPro" id="IPR029063">
    <property type="entry name" value="SAM-dependent_MTases_sf"/>
</dbReference>
<dbReference type="PANTHER" id="PTHR43648:SF1">
    <property type="entry name" value="ELECTRON TRANSFER FLAVOPROTEIN BETA SUBUNIT LYSINE METHYLTRANSFERASE"/>
    <property type="match status" value="1"/>
</dbReference>
<dbReference type="AlphaFoldDB" id="A0A9D2KMK6"/>
<dbReference type="GO" id="GO:0032259">
    <property type="term" value="P:methylation"/>
    <property type="evidence" value="ECO:0007669"/>
    <property type="project" value="UniProtKB-KW"/>
</dbReference>
<dbReference type="GO" id="GO:0005737">
    <property type="term" value="C:cytoplasm"/>
    <property type="evidence" value="ECO:0007669"/>
    <property type="project" value="UniProtKB-SubCell"/>
</dbReference>
<evidence type="ECO:0000256" key="6">
    <source>
        <dbReference type="HAMAP-Rule" id="MF_00735"/>
    </source>
</evidence>
<feature type="binding site" evidence="6">
    <location>
        <position position="129"/>
    </location>
    <ligand>
        <name>S-adenosyl-L-methionine</name>
        <dbReference type="ChEBI" id="CHEBI:59789"/>
    </ligand>
</feature>
<dbReference type="GO" id="GO:0008276">
    <property type="term" value="F:protein methyltransferase activity"/>
    <property type="evidence" value="ECO:0007669"/>
    <property type="project" value="UniProtKB-UniRule"/>
</dbReference>
<comment type="similarity">
    <text evidence="1 6">Belongs to the methyltransferase superfamily. PrmA family.</text>
</comment>
<dbReference type="Pfam" id="PF06325">
    <property type="entry name" value="PrmA"/>
    <property type="match status" value="1"/>
</dbReference>
<dbReference type="InterPro" id="IPR004498">
    <property type="entry name" value="Ribosomal_PrmA_MeTrfase"/>
</dbReference>
<dbReference type="CDD" id="cd02440">
    <property type="entry name" value="AdoMet_MTases"/>
    <property type="match status" value="1"/>
</dbReference>
<feature type="compositionally biased region" description="Polar residues" evidence="7">
    <location>
        <begin position="267"/>
        <end position="278"/>
    </location>
</feature>
<comment type="function">
    <text evidence="6">Methylates ribosomal protein L11.</text>
</comment>
<sequence>MPVLFRLDIVAPESDFPLAEALVARAVSSGWEEESLSTGETRLRVHCEEREILDALADEVKSLLPEAVVERAEVQKQDWTAAWRDFFTPVTAGDFLVLPPWLADADPQGRLPVFIEPKSAFGTGHHPTTTLCLEALSRLRAAGVLTAGQEFLDLGTGTGVLGIACVKLGLRGLGLDIDPLAVSNAAENRALNRVEEAFEVRSGSADAVAGRRYDLVVANILAAPLRDMAESIMALVRPGGCLVLSGFLRVQTPSLEAAYAAMGTPGQLTAPSAASDPTRSAGPDDPTADEWVCLMWPGVG</sequence>
<feature type="binding site" evidence="6">
    <location>
        <position position="155"/>
    </location>
    <ligand>
        <name>S-adenosyl-L-methionine</name>
        <dbReference type="ChEBI" id="CHEBI:59789"/>
    </ligand>
</feature>
<keyword evidence="3 6" id="KW-0489">Methyltransferase</keyword>
<evidence type="ECO:0000313" key="8">
    <source>
        <dbReference type="EMBL" id="HJA09002.1"/>
    </source>
</evidence>
<protein>
    <recommendedName>
        <fullName evidence="6">Ribosomal protein L11 methyltransferase</fullName>
        <shortName evidence="6">L11 Mtase</shortName>
        <ecNumber evidence="6">2.1.1.-</ecNumber>
    </recommendedName>
</protein>
<dbReference type="Gene3D" id="3.40.50.150">
    <property type="entry name" value="Vaccinia Virus protein VP39"/>
    <property type="match status" value="1"/>
</dbReference>
<reference evidence="8" key="1">
    <citation type="journal article" date="2021" name="PeerJ">
        <title>Extensive microbial diversity within the chicken gut microbiome revealed by metagenomics and culture.</title>
        <authorList>
            <person name="Gilroy R."/>
            <person name="Ravi A."/>
            <person name="Getino M."/>
            <person name="Pursley I."/>
            <person name="Horton D.L."/>
            <person name="Alikhan N.F."/>
            <person name="Baker D."/>
            <person name="Gharbi K."/>
            <person name="Hall N."/>
            <person name="Watson M."/>
            <person name="Adriaenssens E.M."/>
            <person name="Foster-Nyarko E."/>
            <person name="Jarju S."/>
            <person name="Secka A."/>
            <person name="Antonio M."/>
            <person name="Oren A."/>
            <person name="Chaudhuri R.R."/>
            <person name="La Ragione R."/>
            <person name="Hildebrand F."/>
            <person name="Pallen M.J."/>
        </authorList>
    </citation>
    <scope>NUCLEOTIDE SEQUENCE</scope>
    <source>
        <strain evidence="8">CHK186-16707</strain>
    </source>
</reference>
<comment type="caution">
    <text evidence="8">The sequence shown here is derived from an EMBL/GenBank/DDBJ whole genome shotgun (WGS) entry which is preliminary data.</text>
</comment>
<comment type="subcellular location">
    <subcellularLocation>
        <location evidence="6">Cytoplasm</location>
    </subcellularLocation>
</comment>
<evidence type="ECO:0000256" key="4">
    <source>
        <dbReference type="ARBA" id="ARBA00022679"/>
    </source>
</evidence>
<keyword evidence="8" id="KW-0687">Ribonucleoprotein</keyword>
<dbReference type="EC" id="2.1.1.-" evidence="6"/>